<dbReference type="Pfam" id="PF14846">
    <property type="entry name" value="DUF4485"/>
    <property type="match status" value="1"/>
</dbReference>
<name>A0A8D8SEF1_9HEMI</name>
<evidence type="ECO:0000313" key="4">
    <source>
        <dbReference type="EMBL" id="CAG6668181.1"/>
    </source>
</evidence>
<dbReference type="AlphaFoldDB" id="A0A8D8SEF1"/>
<feature type="region of interest" description="Disordered" evidence="2">
    <location>
        <begin position="379"/>
        <end position="398"/>
    </location>
</feature>
<feature type="compositionally biased region" description="Polar residues" evidence="2">
    <location>
        <begin position="145"/>
        <end position="155"/>
    </location>
</feature>
<proteinExistence type="predicted"/>
<feature type="coiled-coil region" evidence="1">
    <location>
        <begin position="519"/>
        <end position="553"/>
    </location>
</feature>
<feature type="compositionally biased region" description="Basic and acidic residues" evidence="2">
    <location>
        <begin position="462"/>
        <end position="496"/>
    </location>
</feature>
<feature type="domain" description="DUF4485" evidence="3">
    <location>
        <begin position="13"/>
        <end position="87"/>
    </location>
</feature>
<sequence>MAASRTAADIKVDIEFNSLKDYIRNIKSQLPRTERFLLAQWLKKLKKPQQTLFRADYISRLYTEIVHGYLCPPFSSEPPLGALEPLPPPHTHTSSECCTSLSSIVTNDTSFNSLALKNTGENGGFSGGNRTYTGGNRKYSGGNDRFSSGNGQFTGANGGLSDETPSSDCGDVATTSNEGTLNDDIVRVRSEPNLIKSKFHLVSRYSSVRNDSRIEETHEENGNLVEKSTRGYELSAEDHACHTEDHEFQSKGTEFKLEGFEKGKPEKGTDNFRSGITPEDRVKICDELDNKRETEINNSEEDIVTMNSLPNTEGTKRTTSILPNTDRFDLIDTCLRPQHKTKALPLEDSLEKIFEKLVEEQLVAETCNTYKSKDGKTCKKTSVPKESLEKRQDSRLPTTREVREVLTEISNETLIEQDNNKKESSKLATGVASSLPIGKEVREVFMNLKYDVETVRNSSEPRSPRDRKQKYSLETTKQDSLEPTKQDSLEPTSLKDKKHIQDVIKKIANLCQKKHQEKIIDLEDKIAKITTLNEQLTDANAKNNSQIEELQKELGCLKSSRHPIDDAGEMRTPNNETEEVEDSVTDTIFTIPCKDVYDNSRGNENLADIIDTLSMLLEKSNRHIEKLSSLAIKFNLIKSDYELERKEMIMKFKSIDSLHQNILTELVKQRVNEGKESFSL</sequence>
<feature type="compositionally biased region" description="Polar residues" evidence="2">
    <location>
        <begin position="163"/>
        <end position="178"/>
    </location>
</feature>
<feature type="region of interest" description="Disordered" evidence="2">
    <location>
        <begin position="454"/>
        <end position="496"/>
    </location>
</feature>
<evidence type="ECO:0000256" key="1">
    <source>
        <dbReference type="SAM" id="Coils"/>
    </source>
</evidence>
<protein>
    <recommendedName>
        <fullName evidence="3">DUF4485 domain-containing protein</fullName>
    </recommendedName>
</protein>
<evidence type="ECO:0000259" key="3">
    <source>
        <dbReference type="Pfam" id="PF14846"/>
    </source>
</evidence>
<organism evidence="4">
    <name type="scientific">Cacopsylla melanoneura</name>
    <dbReference type="NCBI Taxonomy" id="428564"/>
    <lineage>
        <taxon>Eukaryota</taxon>
        <taxon>Metazoa</taxon>
        <taxon>Ecdysozoa</taxon>
        <taxon>Arthropoda</taxon>
        <taxon>Hexapoda</taxon>
        <taxon>Insecta</taxon>
        <taxon>Pterygota</taxon>
        <taxon>Neoptera</taxon>
        <taxon>Paraneoptera</taxon>
        <taxon>Hemiptera</taxon>
        <taxon>Sternorrhyncha</taxon>
        <taxon>Psylloidea</taxon>
        <taxon>Psyllidae</taxon>
        <taxon>Psyllinae</taxon>
        <taxon>Cacopsylla</taxon>
    </lineage>
</organism>
<reference evidence="4" key="1">
    <citation type="submission" date="2021-05" db="EMBL/GenBank/DDBJ databases">
        <authorList>
            <person name="Alioto T."/>
            <person name="Alioto T."/>
            <person name="Gomez Garrido J."/>
        </authorList>
    </citation>
    <scope>NUCLEOTIDE SEQUENCE</scope>
</reference>
<keyword evidence="1" id="KW-0175">Coiled coil</keyword>
<dbReference type="EMBL" id="HBUF01218268">
    <property type="protein sequence ID" value="CAG6668181.1"/>
    <property type="molecule type" value="Transcribed_RNA"/>
</dbReference>
<dbReference type="InterPro" id="IPR027831">
    <property type="entry name" value="DUF4485"/>
</dbReference>
<accession>A0A8D8SEF1</accession>
<evidence type="ECO:0000256" key="2">
    <source>
        <dbReference type="SAM" id="MobiDB-lite"/>
    </source>
</evidence>
<feature type="compositionally biased region" description="Basic and acidic residues" evidence="2">
    <location>
        <begin position="386"/>
        <end position="398"/>
    </location>
</feature>
<feature type="region of interest" description="Disordered" evidence="2">
    <location>
        <begin position="122"/>
        <end position="178"/>
    </location>
</feature>